<dbReference type="InterPro" id="IPR029016">
    <property type="entry name" value="GAF-like_dom_sf"/>
</dbReference>
<dbReference type="Pfam" id="PF08448">
    <property type="entry name" value="PAS_4"/>
    <property type="match status" value="1"/>
</dbReference>
<dbReference type="HOGENOM" id="CLU_000445_11_32_0"/>
<accession>I3ZLX8</accession>
<comment type="catalytic activity">
    <reaction evidence="2">
        <text>2 GTP = 3',3'-c-di-GMP + 2 diphosphate</text>
        <dbReference type="Rhea" id="RHEA:24898"/>
        <dbReference type="ChEBI" id="CHEBI:33019"/>
        <dbReference type="ChEBI" id="CHEBI:37565"/>
        <dbReference type="ChEBI" id="CHEBI:58805"/>
        <dbReference type="EC" id="2.7.7.65"/>
    </reaction>
</comment>
<evidence type="ECO:0000256" key="2">
    <source>
        <dbReference type="ARBA" id="ARBA00034247"/>
    </source>
</evidence>
<dbReference type="EC" id="2.7.7.65" evidence="1"/>
<evidence type="ECO:0000259" key="5">
    <source>
        <dbReference type="PROSITE" id="PS50887"/>
    </source>
</evidence>
<keyword evidence="7" id="KW-1185">Reference proteome</keyword>
<dbReference type="GO" id="GO:0052621">
    <property type="term" value="F:diguanylate cyclase activity"/>
    <property type="evidence" value="ECO:0007669"/>
    <property type="project" value="UniProtKB-EC"/>
</dbReference>
<evidence type="ECO:0000256" key="1">
    <source>
        <dbReference type="ARBA" id="ARBA00012528"/>
    </source>
</evidence>
<dbReference type="Gene3D" id="3.30.450.40">
    <property type="match status" value="1"/>
</dbReference>
<dbReference type="PANTHER" id="PTHR45138">
    <property type="entry name" value="REGULATORY COMPONENTS OF SENSORY TRANSDUCTION SYSTEM"/>
    <property type="match status" value="1"/>
</dbReference>
<dbReference type="Pfam" id="PF01590">
    <property type="entry name" value="GAF"/>
    <property type="match status" value="1"/>
</dbReference>
<dbReference type="eggNOG" id="COG3706">
    <property type="taxonomic scope" value="Bacteria"/>
</dbReference>
<evidence type="ECO:0000256" key="3">
    <source>
        <dbReference type="SAM" id="Coils"/>
    </source>
</evidence>
<dbReference type="InterPro" id="IPR000160">
    <property type="entry name" value="GGDEF_dom"/>
</dbReference>
<dbReference type="SMART" id="SM00065">
    <property type="entry name" value="GAF"/>
    <property type="match status" value="1"/>
</dbReference>
<dbReference type="NCBIfam" id="TIGR00254">
    <property type="entry name" value="GGDEF"/>
    <property type="match status" value="1"/>
</dbReference>
<dbReference type="InterPro" id="IPR035965">
    <property type="entry name" value="PAS-like_dom_sf"/>
</dbReference>
<evidence type="ECO:0000313" key="7">
    <source>
        <dbReference type="Proteomes" id="UP000006056"/>
    </source>
</evidence>
<dbReference type="eggNOG" id="COG2203">
    <property type="taxonomic scope" value="Bacteria"/>
</dbReference>
<dbReference type="CDD" id="cd01949">
    <property type="entry name" value="GGDEF"/>
    <property type="match status" value="1"/>
</dbReference>
<dbReference type="PATRIC" id="fig|926566.3.peg.3981"/>
<feature type="domain" description="GGDEF" evidence="5">
    <location>
        <begin position="353"/>
        <end position="481"/>
    </location>
</feature>
<dbReference type="OrthoDB" id="9759607at2"/>
<name>I3ZLX8_TERRK</name>
<dbReference type="CDD" id="cd00130">
    <property type="entry name" value="PAS"/>
    <property type="match status" value="1"/>
</dbReference>
<dbReference type="Gene3D" id="3.30.450.20">
    <property type="entry name" value="PAS domain"/>
    <property type="match status" value="1"/>
</dbReference>
<dbReference type="AlphaFoldDB" id="I3ZLX8"/>
<dbReference type="PROSITE" id="PS50112">
    <property type="entry name" value="PAS"/>
    <property type="match status" value="1"/>
</dbReference>
<evidence type="ECO:0000313" key="6">
    <source>
        <dbReference type="EMBL" id="AFL90246.1"/>
    </source>
</evidence>
<dbReference type="SUPFAM" id="SSF55073">
    <property type="entry name" value="Nucleotide cyclase"/>
    <property type="match status" value="1"/>
</dbReference>
<dbReference type="KEGG" id="trs:Terro_4038"/>
<dbReference type="PROSITE" id="PS50887">
    <property type="entry name" value="GGDEF"/>
    <property type="match status" value="1"/>
</dbReference>
<proteinExistence type="predicted"/>
<dbReference type="InterPro" id="IPR000014">
    <property type="entry name" value="PAS"/>
</dbReference>
<sequence>MTPSTLLHSDEVISETPREALLNLLGLADASPEDEFDEIVELATAICGKPLGAMSLLTDTENFTKATVGLPAARVPMKESVCRFTVLQDDVMMVEDTHADHRFDEHGPMIHSEGGIRFYAGMPLVTVDGTRIGSLCVMDTAPSTLTRQQIRALKVLGRQISSRLQLRERAATVAKMATELERTHVMFDTILNNVPVEIYLKDKTGRILFYNQKLADRFNVSPVEWIGKTSYDLWNKQTAEEIVREDEYVLRSGKLQESFVEIPEPNGTVSYWRSMKVACQIPPDTKLLACCSVDMTEHMVRERKLQEIQDALEEANRKLNSLALTDELTGLWNRRAFNAQVETFVMGSHRSKQPMALMLLDVDDFKNVNDRYGHPYGDVVLQHVASVLQRVKRAEDIACRFGGEEFAILLPGTPMEGAQRLAQRILDAMHAFPWEKECITVSMGLAMCKAQCTSDDLVDAADAALYSAKHAGKDRMMCEGCER</sequence>
<dbReference type="SUPFAM" id="SSF55781">
    <property type="entry name" value="GAF domain-like"/>
    <property type="match status" value="1"/>
</dbReference>
<dbReference type="InterPro" id="IPR013656">
    <property type="entry name" value="PAS_4"/>
</dbReference>
<dbReference type="Proteomes" id="UP000006056">
    <property type="component" value="Chromosome"/>
</dbReference>
<dbReference type="InterPro" id="IPR050469">
    <property type="entry name" value="Diguanylate_Cyclase"/>
</dbReference>
<dbReference type="Pfam" id="PF00990">
    <property type="entry name" value="GGDEF"/>
    <property type="match status" value="1"/>
</dbReference>
<dbReference type="EMBL" id="CP003379">
    <property type="protein sequence ID" value="AFL90246.1"/>
    <property type="molecule type" value="Genomic_DNA"/>
</dbReference>
<dbReference type="InterPro" id="IPR029787">
    <property type="entry name" value="Nucleotide_cyclase"/>
</dbReference>
<dbReference type="SUPFAM" id="SSF55785">
    <property type="entry name" value="PYP-like sensor domain (PAS domain)"/>
    <property type="match status" value="1"/>
</dbReference>
<dbReference type="SMART" id="SM00267">
    <property type="entry name" value="GGDEF"/>
    <property type="match status" value="1"/>
</dbReference>
<gene>
    <name evidence="6" type="ordered locus">Terro_4038</name>
</gene>
<protein>
    <recommendedName>
        <fullName evidence="1">diguanylate cyclase</fullName>
        <ecNumber evidence="1">2.7.7.65</ecNumber>
    </recommendedName>
</protein>
<organism evidence="6 7">
    <name type="scientific">Terriglobus roseus (strain DSM 18391 / NRRL B-41598 / KBS 63)</name>
    <dbReference type="NCBI Taxonomy" id="926566"/>
    <lineage>
        <taxon>Bacteria</taxon>
        <taxon>Pseudomonadati</taxon>
        <taxon>Acidobacteriota</taxon>
        <taxon>Terriglobia</taxon>
        <taxon>Terriglobales</taxon>
        <taxon>Acidobacteriaceae</taxon>
        <taxon>Terriglobus</taxon>
    </lineage>
</organism>
<dbReference type="eggNOG" id="COG3829">
    <property type="taxonomic scope" value="Bacteria"/>
</dbReference>
<feature type="domain" description="PAS" evidence="4">
    <location>
        <begin position="183"/>
        <end position="253"/>
    </location>
</feature>
<dbReference type="InterPro" id="IPR003018">
    <property type="entry name" value="GAF"/>
</dbReference>
<evidence type="ECO:0000259" key="4">
    <source>
        <dbReference type="PROSITE" id="PS50112"/>
    </source>
</evidence>
<dbReference type="STRING" id="926566.Terro_4038"/>
<reference evidence="6 7" key="1">
    <citation type="submission" date="2012-06" db="EMBL/GenBank/DDBJ databases">
        <title>Complete genome of Terriglobus roseus DSM 18391.</title>
        <authorList>
            <consortium name="US DOE Joint Genome Institute (JGI-PGF)"/>
            <person name="Lucas S."/>
            <person name="Copeland A."/>
            <person name="Lapidus A."/>
            <person name="Glavina del Rio T."/>
            <person name="Dalin E."/>
            <person name="Tice H."/>
            <person name="Bruce D."/>
            <person name="Goodwin L."/>
            <person name="Pitluck S."/>
            <person name="Peters L."/>
            <person name="Mikhailova N."/>
            <person name="Munk A.C.C."/>
            <person name="Kyrpides N."/>
            <person name="Mavromatis K."/>
            <person name="Ivanova N."/>
            <person name="Brettin T."/>
            <person name="Detter J.C."/>
            <person name="Han C."/>
            <person name="Larimer F."/>
            <person name="Land M."/>
            <person name="Hauser L."/>
            <person name="Markowitz V."/>
            <person name="Cheng J.-F."/>
            <person name="Hugenholtz P."/>
            <person name="Woyke T."/>
            <person name="Wu D."/>
            <person name="Brambilla E."/>
            <person name="Klenk H.-P."/>
            <person name="Eisen J.A."/>
        </authorList>
    </citation>
    <scope>NUCLEOTIDE SEQUENCE [LARGE SCALE GENOMIC DNA]</scope>
    <source>
        <strain evidence="7">DSM 18391 / NRRL B-41598 / KBS 63</strain>
    </source>
</reference>
<feature type="coiled-coil region" evidence="3">
    <location>
        <begin position="298"/>
        <end position="325"/>
    </location>
</feature>
<dbReference type="Gene3D" id="3.30.70.270">
    <property type="match status" value="1"/>
</dbReference>
<dbReference type="PANTHER" id="PTHR45138:SF9">
    <property type="entry name" value="DIGUANYLATE CYCLASE DGCM-RELATED"/>
    <property type="match status" value="1"/>
</dbReference>
<keyword evidence="3" id="KW-0175">Coiled coil</keyword>
<dbReference type="InterPro" id="IPR043128">
    <property type="entry name" value="Rev_trsase/Diguanyl_cyclase"/>
</dbReference>
<dbReference type="FunFam" id="3.30.70.270:FF:000001">
    <property type="entry name" value="Diguanylate cyclase domain protein"/>
    <property type="match status" value="1"/>
</dbReference>
<dbReference type="RefSeq" id="WP_014787506.1">
    <property type="nucleotide sequence ID" value="NC_018014.1"/>
</dbReference>